<evidence type="ECO:0000313" key="6">
    <source>
        <dbReference type="Proteomes" id="UP000576082"/>
    </source>
</evidence>
<comment type="subcellular location">
    <subcellularLocation>
        <location evidence="1">Cell outer membrane</location>
    </subcellularLocation>
</comment>
<keyword evidence="2" id="KW-0472">Membrane</keyword>
<accession>A0A7X9RVW7</accession>
<protein>
    <submittedName>
        <fullName evidence="5">TonB-dependent receptor</fullName>
    </submittedName>
</protein>
<keyword evidence="4" id="KW-0732">Signal</keyword>
<keyword evidence="5" id="KW-0675">Receptor</keyword>
<proteinExistence type="predicted"/>
<feature type="signal peptide" evidence="4">
    <location>
        <begin position="1"/>
        <end position="22"/>
    </location>
</feature>
<dbReference type="EMBL" id="JABANE010000045">
    <property type="protein sequence ID" value="NME69665.1"/>
    <property type="molecule type" value="Genomic_DNA"/>
</dbReference>
<name>A0A7X9RVW7_9BACT</name>
<organism evidence="5 6">
    <name type="scientific">Flammeovirga aprica JL-4</name>
    <dbReference type="NCBI Taxonomy" id="694437"/>
    <lineage>
        <taxon>Bacteria</taxon>
        <taxon>Pseudomonadati</taxon>
        <taxon>Bacteroidota</taxon>
        <taxon>Cytophagia</taxon>
        <taxon>Cytophagales</taxon>
        <taxon>Flammeovirgaceae</taxon>
        <taxon>Flammeovirga</taxon>
    </lineage>
</organism>
<dbReference type="GO" id="GO:0009279">
    <property type="term" value="C:cell outer membrane"/>
    <property type="evidence" value="ECO:0007669"/>
    <property type="project" value="UniProtKB-SubCell"/>
</dbReference>
<evidence type="ECO:0000256" key="2">
    <source>
        <dbReference type="ARBA" id="ARBA00023136"/>
    </source>
</evidence>
<evidence type="ECO:0000313" key="5">
    <source>
        <dbReference type="EMBL" id="NME69665.1"/>
    </source>
</evidence>
<reference evidence="5 6" key="1">
    <citation type="submission" date="2020-04" db="EMBL/GenBank/DDBJ databases">
        <title>Flammeovirga sp. SR4, a novel species isolated from seawater.</title>
        <authorList>
            <person name="Wang X."/>
        </authorList>
    </citation>
    <scope>NUCLEOTIDE SEQUENCE [LARGE SCALE GENOMIC DNA]</scope>
    <source>
        <strain evidence="5 6">ATCC 23126</strain>
    </source>
</reference>
<gene>
    <name evidence="5" type="ORF">HHU12_16945</name>
</gene>
<evidence type="ECO:0000256" key="3">
    <source>
        <dbReference type="ARBA" id="ARBA00023237"/>
    </source>
</evidence>
<dbReference type="Gene3D" id="2.40.170.20">
    <property type="entry name" value="TonB-dependent receptor, beta-barrel domain"/>
    <property type="match status" value="1"/>
</dbReference>
<keyword evidence="3" id="KW-0998">Cell outer membrane</keyword>
<dbReference type="SUPFAM" id="SSF56935">
    <property type="entry name" value="Porins"/>
    <property type="match status" value="1"/>
</dbReference>
<dbReference type="Proteomes" id="UP000576082">
    <property type="component" value="Unassembled WGS sequence"/>
</dbReference>
<feature type="chain" id="PRO_5031340396" evidence="4">
    <location>
        <begin position="23"/>
        <end position="565"/>
    </location>
</feature>
<dbReference type="AlphaFoldDB" id="A0A7X9RVW7"/>
<evidence type="ECO:0000256" key="4">
    <source>
        <dbReference type="SAM" id="SignalP"/>
    </source>
</evidence>
<dbReference type="InterPro" id="IPR036942">
    <property type="entry name" value="Beta-barrel_TonB_sf"/>
</dbReference>
<keyword evidence="6" id="KW-1185">Reference proteome</keyword>
<evidence type="ECO:0000256" key="1">
    <source>
        <dbReference type="ARBA" id="ARBA00004442"/>
    </source>
</evidence>
<dbReference type="RefSeq" id="WP_169657926.1">
    <property type="nucleotide sequence ID" value="NZ_JABANE010000045.1"/>
</dbReference>
<sequence>MKNFNRYITLVFCLIIASPLMAQTNDNSNLDNAEVVIEKNSSYEMQTMGREYDKIQRIEKKVKPQPQNYELELIGMDLNDSLPKQLPAVIDDHEEKKYYSKYIRVGYGNFITPYIEGGVNSNRNPDFDYGVNFLHRSSQEGSVSRKLSAGSHNAIDGFGKYFSDYGTTSFSLGYDRVGTHFYGVEGDETQISQDSIKQIINNFGFKIGHEMPSYLTGNSYSLKGDLFFDYTADKFNASEMEIGVDINGEYEMLNDAKIHVNLIGAFNQYKNQTTADQSIDINRSWVKLGGVYEATFDELYIKAGAKIAYSADSSSFDKGFYFYPDVFVEYTIAEDELAAFLEVKGDLNIVDYKALTNENPWVSNDLTLLHENKLIDIRLGADAIVGSDIGIRGSIGYAIVQNMGFFVNDPSDISRFLMAYATEGNTGVFNLNVAGSWTQREWMVTASTDWNMYSIGDDMIAEPYHKPLAVNNVSVVYKYLSNWTFKANIYNKIGLKALEVDAQTAEQNTVSLPMIFDMNLSAQYKINENLDAFLLVNNLFAQTYENYYRYNVKGFQLMAGVGYRF</sequence>
<comment type="caution">
    <text evidence="5">The sequence shown here is derived from an EMBL/GenBank/DDBJ whole genome shotgun (WGS) entry which is preliminary data.</text>
</comment>